<feature type="region of interest" description="Disordered" evidence="1">
    <location>
        <begin position="301"/>
        <end position="344"/>
    </location>
</feature>
<accession>A0A8H6MQJ5</accession>
<evidence type="ECO:0000256" key="1">
    <source>
        <dbReference type="SAM" id="MobiDB-lite"/>
    </source>
</evidence>
<dbReference type="AlphaFoldDB" id="A0A8H6MQJ5"/>
<dbReference type="PANTHER" id="PTHR38166:SF1">
    <property type="entry name" value="C2H2-TYPE DOMAIN-CONTAINING PROTEIN"/>
    <property type="match status" value="1"/>
</dbReference>
<protein>
    <recommendedName>
        <fullName evidence="4">C2H2-type domain-containing protein</fullName>
    </recommendedName>
</protein>
<feature type="compositionally biased region" description="Polar residues" evidence="1">
    <location>
        <begin position="43"/>
        <end position="58"/>
    </location>
</feature>
<evidence type="ECO:0008006" key="4">
    <source>
        <dbReference type="Google" id="ProtNLM"/>
    </source>
</evidence>
<organism evidence="2 3">
    <name type="scientific">Colletotrichum sojae</name>
    <dbReference type="NCBI Taxonomy" id="2175907"/>
    <lineage>
        <taxon>Eukaryota</taxon>
        <taxon>Fungi</taxon>
        <taxon>Dikarya</taxon>
        <taxon>Ascomycota</taxon>
        <taxon>Pezizomycotina</taxon>
        <taxon>Sordariomycetes</taxon>
        <taxon>Hypocreomycetidae</taxon>
        <taxon>Glomerellales</taxon>
        <taxon>Glomerellaceae</taxon>
        <taxon>Colletotrichum</taxon>
        <taxon>Colletotrichum orchidearum species complex</taxon>
    </lineage>
</organism>
<proteinExistence type="predicted"/>
<gene>
    <name evidence="2" type="ORF">CSOJ01_09471</name>
</gene>
<dbReference type="PANTHER" id="PTHR38166">
    <property type="entry name" value="C2H2-TYPE DOMAIN-CONTAINING PROTEIN-RELATED"/>
    <property type="match status" value="1"/>
</dbReference>
<name>A0A8H6MQJ5_9PEZI</name>
<evidence type="ECO:0000313" key="3">
    <source>
        <dbReference type="Proteomes" id="UP000652219"/>
    </source>
</evidence>
<sequence>MDSDTFDLHLSSKKHTASPSQLQGTPDRPKSAQNPCDQFAALSRQQTDHQPPVNQQLGALSAPIPRSSDRYNTRGMIGKRAGRRAARPRSNDIEDLAHQTTEPGQPAYKDDPLRFACPFFKLDRVKHHKCLRFQLKRVKDVKQHIFRKHAFHCTNCFKIFPDSGSCETHMSDPTCQSGSWPQEIAVRESISDAQKRMLSSRATGRTETGHWFAVWAILFPDSSPPLSPYLASDIDEVVLTALHLFNTNSWQIFRSLERNVSRGTEIGATGSVAQCQRFVTHTTDEERTTFVRSVFSELSALRPGARSGPSSGPAMLDDSHTTASRGPRALHRASAGGMNGSGAAPPSIPVSADLLPLSLYEPGVSHQPVAGCLEADPWLTAEILSAGWYPFTEQEDFSFDFE</sequence>
<keyword evidence="3" id="KW-1185">Reference proteome</keyword>
<dbReference type="EMBL" id="WIGN01000181">
    <property type="protein sequence ID" value="KAF6805472.1"/>
    <property type="molecule type" value="Genomic_DNA"/>
</dbReference>
<reference evidence="2 3" key="1">
    <citation type="journal article" date="2020" name="Phytopathology">
        <title>Genome Sequence Resources of Colletotrichum truncatum, C. plurivorum, C. musicola, and C. sojae: Four Species Pathogenic to Soybean (Glycine max).</title>
        <authorList>
            <person name="Rogerio F."/>
            <person name="Boufleur T.R."/>
            <person name="Ciampi-Guillardi M."/>
            <person name="Sukno S.A."/>
            <person name="Thon M.R."/>
            <person name="Massola Junior N.S."/>
            <person name="Baroncelli R."/>
        </authorList>
    </citation>
    <scope>NUCLEOTIDE SEQUENCE [LARGE SCALE GENOMIC DNA]</scope>
    <source>
        <strain evidence="2 3">LFN0009</strain>
    </source>
</reference>
<dbReference type="Proteomes" id="UP000652219">
    <property type="component" value="Unassembled WGS sequence"/>
</dbReference>
<comment type="caution">
    <text evidence="2">The sequence shown here is derived from an EMBL/GenBank/DDBJ whole genome shotgun (WGS) entry which is preliminary data.</text>
</comment>
<evidence type="ECO:0000313" key="2">
    <source>
        <dbReference type="EMBL" id="KAF6805472.1"/>
    </source>
</evidence>
<feature type="region of interest" description="Disordered" evidence="1">
    <location>
        <begin position="1"/>
        <end position="109"/>
    </location>
</feature>
<feature type="compositionally biased region" description="Low complexity" evidence="1">
    <location>
        <begin position="333"/>
        <end position="344"/>
    </location>
</feature>